<dbReference type="Proteomes" id="UP000199182">
    <property type="component" value="Unassembled WGS sequence"/>
</dbReference>
<dbReference type="Gene3D" id="3.40.50.1820">
    <property type="entry name" value="alpha/beta hydrolase"/>
    <property type="match status" value="1"/>
</dbReference>
<reference evidence="2 3" key="1">
    <citation type="submission" date="2016-10" db="EMBL/GenBank/DDBJ databases">
        <authorList>
            <person name="de Groot N.N."/>
        </authorList>
    </citation>
    <scope>NUCLEOTIDE SEQUENCE [LARGE SCALE GENOMIC DNA]</scope>
    <source>
        <strain evidence="2 3">CGMCC 1.5012</strain>
    </source>
</reference>
<proteinExistence type="predicted"/>
<dbReference type="SUPFAM" id="SSF53474">
    <property type="entry name" value="alpha/beta-Hydrolases"/>
    <property type="match status" value="1"/>
</dbReference>
<dbReference type="Pfam" id="PF12697">
    <property type="entry name" value="Abhydrolase_6"/>
    <property type="match status" value="1"/>
</dbReference>
<sequence>MLEPDYYHLENEELYLQSERGYRLCAHYYRAKKPKGVYVLFNHGHTYPYISAIKYLPLFLPRGINVIIPDHVGHGRSDDGFVTFGFYEHRDSMAWIGKLQEIAKADGVEHPVFGVMGESMGAAISLLMAAKDSRLSFCIADCGYTSWNEIIRHQIITAYPRLLVLALPLARAFIRIASGARVKDVNILQAAQSLQIPALIIHGGADQKVPTEMGRQLAQSNKLFRYEEIPGATHANSIAVDYPRYKKVTDEFLTQMGV</sequence>
<protein>
    <recommendedName>
        <fullName evidence="1">AB hydrolase-1 domain-containing protein</fullName>
    </recommendedName>
</protein>
<feature type="domain" description="AB hydrolase-1" evidence="1">
    <location>
        <begin position="43"/>
        <end position="237"/>
    </location>
</feature>
<dbReference type="EMBL" id="FNID01000014">
    <property type="protein sequence ID" value="SDN23134.1"/>
    <property type="molecule type" value="Genomic_DNA"/>
</dbReference>
<dbReference type="InterPro" id="IPR052920">
    <property type="entry name" value="DNA-binding_regulatory"/>
</dbReference>
<evidence type="ECO:0000313" key="3">
    <source>
        <dbReference type="Proteomes" id="UP000199182"/>
    </source>
</evidence>
<dbReference type="InterPro" id="IPR000073">
    <property type="entry name" value="AB_hydrolase_1"/>
</dbReference>
<dbReference type="AlphaFoldDB" id="A0A1G9ZPL1"/>
<dbReference type="PANTHER" id="PTHR43358">
    <property type="entry name" value="ALPHA/BETA-HYDROLASE"/>
    <property type="match status" value="1"/>
</dbReference>
<evidence type="ECO:0000313" key="2">
    <source>
        <dbReference type="EMBL" id="SDN23134.1"/>
    </source>
</evidence>
<gene>
    <name evidence="2" type="ORF">SAMN05192585_1144</name>
</gene>
<keyword evidence="3" id="KW-1185">Reference proteome</keyword>
<dbReference type="PANTHER" id="PTHR43358:SF4">
    <property type="entry name" value="ALPHA_BETA HYDROLASE FOLD-1 DOMAIN-CONTAINING PROTEIN"/>
    <property type="match status" value="1"/>
</dbReference>
<evidence type="ECO:0000259" key="1">
    <source>
        <dbReference type="Pfam" id="PF12697"/>
    </source>
</evidence>
<organism evidence="2 3">
    <name type="scientific">Acetanaerobacterium elongatum</name>
    <dbReference type="NCBI Taxonomy" id="258515"/>
    <lineage>
        <taxon>Bacteria</taxon>
        <taxon>Bacillati</taxon>
        <taxon>Bacillota</taxon>
        <taxon>Clostridia</taxon>
        <taxon>Eubacteriales</taxon>
        <taxon>Oscillospiraceae</taxon>
        <taxon>Acetanaerobacterium</taxon>
    </lineage>
</organism>
<accession>A0A1G9ZPL1</accession>
<dbReference type="STRING" id="258515.SAMN05192585_1144"/>
<name>A0A1G9ZPL1_9FIRM</name>
<dbReference type="InterPro" id="IPR029058">
    <property type="entry name" value="AB_hydrolase_fold"/>
</dbReference>